<dbReference type="Gene3D" id="1.25.40.390">
    <property type="match status" value="1"/>
</dbReference>
<name>A0ABW6HTU3_9FLAO</name>
<evidence type="ECO:0000256" key="2">
    <source>
        <dbReference type="ARBA" id="ARBA00006275"/>
    </source>
</evidence>
<comment type="caution">
    <text evidence="9">The sequence shown here is derived from an EMBL/GenBank/DDBJ whole genome shotgun (WGS) entry which is preliminary data.</text>
</comment>
<feature type="domain" description="SusD-like N-terminal" evidence="8">
    <location>
        <begin position="117"/>
        <end position="241"/>
    </location>
</feature>
<keyword evidence="4 6" id="KW-0472">Membrane</keyword>
<evidence type="ECO:0000256" key="6">
    <source>
        <dbReference type="SAM" id="Phobius"/>
    </source>
</evidence>
<dbReference type="InterPro" id="IPR012944">
    <property type="entry name" value="SusD_RagB_dom"/>
</dbReference>
<organism evidence="9 10">
    <name type="scientific">Flavobacterium xylosi</name>
    <dbReference type="NCBI Taxonomy" id="3230415"/>
    <lineage>
        <taxon>Bacteria</taxon>
        <taxon>Pseudomonadati</taxon>
        <taxon>Bacteroidota</taxon>
        <taxon>Flavobacteriia</taxon>
        <taxon>Flavobacteriales</taxon>
        <taxon>Flavobacteriaceae</taxon>
        <taxon>Flavobacterium</taxon>
    </lineage>
</organism>
<protein>
    <submittedName>
        <fullName evidence="9">RagB/SusD family nutrient uptake outer membrane protein</fullName>
    </submittedName>
</protein>
<dbReference type="Pfam" id="PF07980">
    <property type="entry name" value="SusD_RagB"/>
    <property type="match status" value="1"/>
</dbReference>
<evidence type="ECO:0000256" key="3">
    <source>
        <dbReference type="ARBA" id="ARBA00022729"/>
    </source>
</evidence>
<comment type="subcellular location">
    <subcellularLocation>
        <location evidence="1">Cell outer membrane</location>
    </subcellularLocation>
</comment>
<comment type="similarity">
    <text evidence="2">Belongs to the SusD family.</text>
</comment>
<dbReference type="EMBL" id="JBHZPZ010000002">
    <property type="protein sequence ID" value="MFE3867000.1"/>
    <property type="molecule type" value="Genomic_DNA"/>
</dbReference>
<dbReference type="InterPro" id="IPR011990">
    <property type="entry name" value="TPR-like_helical_dom_sf"/>
</dbReference>
<gene>
    <name evidence="9" type="ORF">ACFX5E_02810</name>
</gene>
<reference evidence="9 10" key="1">
    <citation type="submission" date="2024-06" db="EMBL/GenBank/DDBJ databases">
        <title>Flavobacterium spp. isolated from glacier.</title>
        <authorList>
            <person name="Han D."/>
        </authorList>
    </citation>
    <scope>NUCLEOTIDE SEQUENCE [LARGE SCALE GENOMIC DNA]</scope>
    <source>
        <strain evidence="9 10">LS2P90</strain>
    </source>
</reference>
<evidence type="ECO:0000259" key="7">
    <source>
        <dbReference type="Pfam" id="PF07980"/>
    </source>
</evidence>
<dbReference type="Proteomes" id="UP001600109">
    <property type="component" value="Unassembled WGS sequence"/>
</dbReference>
<evidence type="ECO:0000256" key="4">
    <source>
        <dbReference type="ARBA" id="ARBA00023136"/>
    </source>
</evidence>
<dbReference type="SUPFAM" id="SSF48452">
    <property type="entry name" value="TPR-like"/>
    <property type="match status" value="1"/>
</dbReference>
<keyword evidence="6" id="KW-0812">Transmembrane</keyword>
<keyword evidence="3" id="KW-0732">Signal</keyword>
<evidence type="ECO:0000256" key="1">
    <source>
        <dbReference type="ARBA" id="ARBA00004442"/>
    </source>
</evidence>
<sequence length="474" mass="52604">MKNFNTNFYIWNTKNSLWGIVFNALCILIITSLMSACDNFVDVELPKSQLTVSAVFEEKATANAAMTDIYSKIRDTGLLSGSPSGLTHSLGIYTDELDFYGTMPGGSAWYNNSLIASNPDVKELWNNSYNQIYMANAVIDGVAHSFKLPAVDREQLTGEALFVRALLHFYLANVYGNVPYITTTDYAVNRVAVRIPVATVYANAKADLEQAIKLLPAAYVPSDRVRPNKYVAHALLARVDLYAGLWSEASSEASAVINNTGIYVYEEDLDKIFEKEATSTIWQLAPGFSSGNTLEALTFNFTSGPPPISALTDDFMAAFTADDQRKVHWTQAVSNGTTTWYHPFKYKHSDSGTSSEYSVIFRLAEMYLIRAEAKAHSGDLIGAKEDLNTIRHTAGLADTSANTQDEILDAILQERRLELFTEFGHRFFDLKRFNRTQSVLSAAKPGWDAHDDLFPIPEAELSLNPKLLPQNPGY</sequence>
<keyword evidence="10" id="KW-1185">Reference proteome</keyword>
<proteinExistence type="inferred from homology"/>
<keyword evidence="6" id="KW-1133">Transmembrane helix</keyword>
<dbReference type="Pfam" id="PF14322">
    <property type="entry name" value="SusD-like_3"/>
    <property type="match status" value="1"/>
</dbReference>
<keyword evidence="5" id="KW-0998">Cell outer membrane</keyword>
<accession>A0ABW6HTU3</accession>
<feature type="domain" description="RagB/SusD" evidence="7">
    <location>
        <begin position="331"/>
        <end position="474"/>
    </location>
</feature>
<feature type="transmembrane region" description="Helical" evidence="6">
    <location>
        <begin position="20"/>
        <end position="41"/>
    </location>
</feature>
<dbReference type="RefSeq" id="WP_379853643.1">
    <property type="nucleotide sequence ID" value="NZ_JBHZPZ010000002.1"/>
</dbReference>
<evidence type="ECO:0000259" key="8">
    <source>
        <dbReference type="Pfam" id="PF14322"/>
    </source>
</evidence>
<dbReference type="InterPro" id="IPR033985">
    <property type="entry name" value="SusD-like_N"/>
</dbReference>
<evidence type="ECO:0000256" key="5">
    <source>
        <dbReference type="ARBA" id="ARBA00023237"/>
    </source>
</evidence>
<evidence type="ECO:0000313" key="9">
    <source>
        <dbReference type="EMBL" id="MFE3867000.1"/>
    </source>
</evidence>
<evidence type="ECO:0000313" key="10">
    <source>
        <dbReference type="Proteomes" id="UP001600109"/>
    </source>
</evidence>
<dbReference type="CDD" id="cd08977">
    <property type="entry name" value="SusD"/>
    <property type="match status" value="1"/>
</dbReference>